<dbReference type="GO" id="GO:0003824">
    <property type="term" value="F:catalytic activity"/>
    <property type="evidence" value="ECO:0007669"/>
    <property type="project" value="InterPro"/>
</dbReference>
<name>A0A1F6GVK6_9PROT</name>
<dbReference type="PANTHER" id="PTHR43388:SF1">
    <property type="entry name" value="HYDROGENASE MATURATION FACTOR HOXX"/>
    <property type="match status" value="1"/>
</dbReference>
<proteinExistence type="predicted"/>
<dbReference type="SUPFAM" id="SSF53328">
    <property type="entry name" value="Formyltransferase"/>
    <property type="match status" value="1"/>
</dbReference>
<dbReference type="Pfam" id="PF02911">
    <property type="entry name" value="Formyl_trans_C"/>
    <property type="match status" value="1"/>
</dbReference>
<dbReference type="Proteomes" id="UP000177583">
    <property type="component" value="Unassembled WGS sequence"/>
</dbReference>
<evidence type="ECO:0000313" key="2">
    <source>
        <dbReference type="EMBL" id="OGH02071.1"/>
    </source>
</evidence>
<dbReference type="PANTHER" id="PTHR43388">
    <property type="entry name" value="HYDROGENASE MATURATION FACTOR HOXX"/>
    <property type="match status" value="1"/>
</dbReference>
<dbReference type="InterPro" id="IPR047180">
    <property type="entry name" value="HoxX-like"/>
</dbReference>
<organism evidence="2 3">
    <name type="scientific">Candidatus Lambdaproteobacteria bacterium RIFOXYD2_FULL_56_26</name>
    <dbReference type="NCBI Taxonomy" id="1817773"/>
    <lineage>
        <taxon>Bacteria</taxon>
        <taxon>Pseudomonadati</taxon>
        <taxon>Pseudomonadota</taxon>
        <taxon>Candidatus Lambdaproteobacteria</taxon>
    </lineage>
</organism>
<dbReference type="EMBL" id="MFNF01000026">
    <property type="protein sequence ID" value="OGH02071.1"/>
    <property type="molecule type" value="Genomic_DNA"/>
</dbReference>
<dbReference type="InterPro" id="IPR011034">
    <property type="entry name" value="Formyl_transferase-like_C_sf"/>
</dbReference>
<dbReference type="SUPFAM" id="SSF50486">
    <property type="entry name" value="FMT C-terminal domain-like"/>
    <property type="match status" value="1"/>
</dbReference>
<dbReference type="InterPro" id="IPR036477">
    <property type="entry name" value="Formyl_transf_N_sf"/>
</dbReference>
<evidence type="ECO:0000313" key="3">
    <source>
        <dbReference type="Proteomes" id="UP000177583"/>
    </source>
</evidence>
<feature type="domain" description="Formyl transferase C-terminal" evidence="1">
    <location>
        <begin position="166"/>
        <end position="259"/>
    </location>
</feature>
<reference evidence="2 3" key="1">
    <citation type="journal article" date="2016" name="Nat. Commun.">
        <title>Thousands of microbial genomes shed light on interconnected biogeochemical processes in an aquifer system.</title>
        <authorList>
            <person name="Anantharaman K."/>
            <person name="Brown C.T."/>
            <person name="Hug L.A."/>
            <person name="Sharon I."/>
            <person name="Castelle C.J."/>
            <person name="Probst A.J."/>
            <person name="Thomas B.C."/>
            <person name="Singh A."/>
            <person name="Wilkins M.J."/>
            <person name="Karaoz U."/>
            <person name="Brodie E.L."/>
            <person name="Williams K.H."/>
            <person name="Hubbard S.S."/>
            <person name="Banfield J.F."/>
        </authorList>
    </citation>
    <scope>NUCLEOTIDE SEQUENCE [LARGE SCALE GENOMIC DNA]</scope>
</reference>
<sequence length="262" mass="28481">MPAKLRVLFLCSAFNGLTQSVWTRWAGRFGQSRLKVGLDVPEILAFAPDLVLCPYLLERLPPAVFEACPCLVLHPGPHGLGGPSSLQWAVLAGRTGWAVSCFEARKHWDQGPLWAELPLELQPGSVIELYRRQVVPLAVPLFEAALERLFSGAPPLERGPFLYQKKITPQDLRFDWQETGPQILAKIRAGDSTPGTLGPIQGQTFGLFKAQPRELQGPPGEVLGFEGSGVLVGTGTHGLLIERLMPQGGMKLKAKTALLGSH</sequence>
<gene>
    <name evidence="2" type="ORF">A2557_10535</name>
</gene>
<comment type="caution">
    <text evidence="2">The sequence shown here is derived from an EMBL/GenBank/DDBJ whole genome shotgun (WGS) entry which is preliminary data.</text>
</comment>
<dbReference type="Gene3D" id="3.40.50.12230">
    <property type="match status" value="1"/>
</dbReference>
<evidence type="ECO:0000259" key="1">
    <source>
        <dbReference type="Pfam" id="PF02911"/>
    </source>
</evidence>
<protein>
    <recommendedName>
        <fullName evidence="1">Formyl transferase C-terminal domain-containing protein</fullName>
    </recommendedName>
</protein>
<dbReference type="InterPro" id="IPR005793">
    <property type="entry name" value="Formyl_trans_C"/>
</dbReference>
<dbReference type="AlphaFoldDB" id="A0A1F6GVK6"/>
<accession>A0A1F6GVK6</accession>